<proteinExistence type="predicted"/>
<protein>
    <submittedName>
        <fullName evidence="1">Uncharacterized protein</fullName>
    </submittedName>
</protein>
<dbReference type="InParanoid" id="A0A2H3F105"/>
<evidence type="ECO:0000313" key="2">
    <source>
        <dbReference type="Proteomes" id="UP000217790"/>
    </source>
</evidence>
<dbReference type="Gene3D" id="3.40.50.1460">
    <property type="match status" value="1"/>
</dbReference>
<keyword evidence="2" id="KW-1185">Reference proteome</keyword>
<dbReference type="EMBL" id="KZ293644">
    <property type="protein sequence ID" value="PBL04267.1"/>
    <property type="molecule type" value="Genomic_DNA"/>
</dbReference>
<organism evidence="1 2">
    <name type="scientific">Armillaria gallica</name>
    <name type="common">Bulbous honey fungus</name>
    <name type="synonym">Armillaria bulbosa</name>
    <dbReference type="NCBI Taxonomy" id="47427"/>
    <lineage>
        <taxon>Eukaryota</taxon>
        <taxon>Fungi</taxon>
        <taxon>Dikarya</taxon>
        <taxon>Basidiomycota</taxon>
        <taxon>Agaricomycotina</taxon>
        <taxon>Agaricomycetes</taxon>
        <taxon>Agaricomycetidae</taxon>
        <taxon>Agaricales</taxon>
        <taxon>Marasmiineae</taxon>
        <taxon>Physalacriaceae</taxon>
        <taxon>Armillaria</taxon>
    </lineage>
</organism>
<sequence length="154" mass="17632">MCWPSPASHCITVILDCCHLGGVSRGLSEPGVQMSSPMKWATLKDMLLTGDNKLRSYPGYQSILSKDWYPDMGSHIILVACKAHQFAKLKMVEGKDRVKGYIGIFMDSLVQVLWSSHCMRETMYADLVHYLDQTLHQMPVIAREHRDARIWYQE</sequence>
<reference evidence="2" key="1">
    <citation type="journal article" date="2017" name="Nat. Ecol. Evol.">
        <title>Genome expansion and lineage-specific genetic innovations in the forest pathogenic fungi Armillaria.</title>
        <authorList>
            <person name="Sipos G."/>
            <person name="Prasanna A.N."/>
            <person name="Walter M.C."/>
            <person name="O'Connor E."/>
            <person name="Balint B."/>
            <person name="Krizsan K."/>
            <person name="Kiss B."/>
            <person name="Hess J."/>
            <person name="Varga T."/>
            <person name="Slot J."/>
            <person name="Riley R."/>
            <person name="Boka B."/>
            <person name="Rigling D."/>
            <person name="Barry K."/>
            <person name="Lee J."/>
            <person name="Mihaltcheva S."/>
            <person name="LaButti K."/>
            <person name="Lipzen A."/>
            <person name="Waldron R."/>
            <person name="Moloney N.M."/>
            <person name="Sperisen C."/>
            <person name="Kredics L."/>
            <person name="Vagvoelgyi C."/>
            <person name="Patrignani A."/>
            <person name="Fitzpatrick D."/>
            <person name="Nagy I."/>
            <person name="Doyle S."/>
            <person name="Anderson J.B."/>
            <person name="Grigoriev I.V."/>
            <person name="Gueldener U."/>
            <person name="Muensterkoetter M."/>
            <person name="Nagy L.G."/>
        </authorList>
    </citation>
    <scope>NUCLEOTIDE SEQUENCE [LARGE SCALE GENOMIC DNA]</scope>
    <source>
        <strain evidence="2">Ar21-2</strain>
    </source>
</reference>
<evidence type="ECO:0000313" key="1">
    <source>
        <dbReference type="EMBL" id="PBL04267.1"/>
    </source>
</evidence>
<name>A0A2H3F105_ARMGA</name>
<dbReference type="Proteomes" id="UP000217790">
    <property type="component" value="Unassembled WGS sequence"/>
</dbReference>
<gene>
    <name evidence="1" type="ORF">ARMGADRAFT_1022721</name>
</gene>
<accession>A0A2H3F105</accession>
<dbReference type="OrthoDB" id="3003823at2759"/>
<dbReference type="AlphaFoldDB" id="A0A2H3F105"/>